<comment type="caution">
    <text evidence="8">The sequence shown here is derived from an EMBL/GenBank/DDBJ whole genome shotgun (WGS) entry which is preliminary data.</text>
</comment>
<dbReference type="EMBL" id="JAERRJ010000002">
    <property type="protein sequence ID" value="MBL1074057.1"/>
    <property type="molecule type" value="Genomic_DNA"/>
</dbReference>
<sequence>MNGREILWRTTRLRHRLSTRQLTWESAERALFGREQPDRARLLRDFREAAGRPVLLDRARAARLAADHPAEVAAVIAAAEQILAGKVRYFGYPHASIGAEVDWHLDPLSGTRWPRVDSDRIDHRTATGDPKWIWELNRLQHLPWLAQAWLFTGEDRFADKAFEHLDSWIEQNPPGIGIAWRGAFECGIRAISVAVAVQGLRDAPGLTPDRFARIVTLLGESARRCWADRSLFSSANNHLIGELAGLVTVAVLLPELPSAARWERDALALLTTHAERQILPDGAGAEQAVGYQLFTAELLALVYALLALRGTPPPALATVLDRSSRYLSLLVGAADPNPRYGDDDGGFALRLGPEQVRTVREHLGIAAAVTPTPAARRASTQTITAAWLRAALGTNPVGGEDHPPTAESPAPQPAPDADAVHTDCPDSAYAADGGVVVLRAGGRRLLMDVGPLGFLSIAAHGHADALAVTLAVDGRDLIGDPGTPSYYGHPGWRTACRSTRAHATVCVDGLDQSVIGGPFLWTAHAAMRVRAVDPEGGIVDAEHYGYRRLADPVVHRRWLIAPPQARAVVVVDLLAGKRTHTAQVSWPLPPALDARAGNCGHTVSRDGVEVLALSYAATVDLAPNQLRGEEDTALGWWSELLESREPSWLIGAQACGTGPFAVATVLTPLTAEVSPARDLRIDLADTEIRVRWTDGGIDRALSVDITRDGAVELSSLVR</sequence>
<dbReference type="InterPro" id="IPR008929">
    <property type="entry name" value="Chondroitin_lyas"/>
</dbReference>
<dbReference type="PANTHER" id="PTHR39210:SF1">
    <property type="entry name" value="HEPARIN-SULFATE LYASE"/>
    <property type="match status" value="1"/>
</dbReference>
<keyword evidence="3" id="KW-0574">Periplasm</keyword>
<dbReference type="InterPro" id="IPR012480">
    <property type="entry name" value="Hepar_II_III_C"/>
</dbReference>
<feature type="domain" description="Heparin-sulfate lyase N-terminal" evidence="7">
    <location>
        <begin position="91"/>
        <end position="295"/>
    </location>
</feature>
<evidence type="ECO:0000256" key="2">
    <source>
        <dbReference type="ARBA" id="ARBA00022729"/>
    </source>
</evidence>
<protein>
    <submittedName>
        <fullName evidence="8">Alginate lyase family protein</fullName>
    </submittedName>
</protein>
<evidence type="ECO:0000256" key="3">
    <source>
        <dbReference type="ARBA" id="ARBA00022764"/>
    </source>
</evidence>
<gene>
    <name evidence="8" type="ORF">JK358_06580</name>
</gene>
<dbReference type="Pfam" id="PF07940">
    <property type="entry name" value="Hepar_II_III_C"/>
    <property type="match status" value="1"/>
</dbReference>
<keyword evidence="9" id="KW-1185">Reference proteome</keyword>
<name>A0ABS1M060_9NOCA</name>
<evidence type="ECO:0000259" key="7">
    <source>
        <dbReference type="Pfam" id="PF16889"/>
    </source>
</evidence>
<dbReference type="Gene3D" id="1.50.10.100">
    <property type="entry name" value="Chondroitin AC/alginate lyase"/>
    <property type="match status" value="1"/>
</dbReference>
<evidence type="ECO:0000256" key="4">
    <source>
        <dbReference type="ARBA" id="ARBA00023239"/>
    </source>
</evidence>
<evidence type="ECO:0000259" key="6">
    <source>
        <dbReference type="Pfam" id="PF07940"/>
    </source>
</evidence>
<feature type="region of interest" description="Disordered" evidence="5">
    <location>
        <begin position="394"/>
        <end position="419"/>
    </location>
</feature>
<evidence type="ECO:0000256" key="5">
    <source>
        <dbReference type="SAM" id="MobiDB-lite"/>
    </source>
</evidence>
<dbReference type="InterPro" id="IPR031680">
    <property type="entry name" value="Hepar_II_III_N"/>
</dbReference>
<feature type="domain" description="Heparinase II/III-like C-terminal" evidence="6">
    <location>
        <begin position="425"/>
        <end position="639"/>
    </location>
</feature>
<keyword evidence="4 8" id="KW-0456">Lyase</keyword>
<dbReference type="Proteomes" id="UP000602198">
    <property type="component" value="Unassembled WGS sequence"/>
</dbReference>
<evidence type="ECO:0000256" key="1">
    <source>
        <dbReference type="ARBA" id="ARBA00004418"/>
    </source>
</evidence>
<comment type="subcellular location">
    <subcellularLocation>
        <location evidence="1">Periplasm</location>
    </subcellularLocation>
</comment>
<dbReference type="Pfam" id="PF16889">
    <property type="entry name" value="Hepar_II_III_N"/>
    <property type="match status" value="1"/>
</dbReference>
<accession>A0ABS1M060</accession>
<evidence type="ECO:0000313" key="9">
    <source>
        <dbReference type="Proteomes" id="UP000602198"/>
    </source>
</evidence>
<keyword evidence="2" id="KW-0732">Signal</keyword>
<proteinExistence type="predicted"/>
<dbReference type="GO" id="GO:0016829">
    <property type="term" value="F:lyase activity"/>
    <property type="evidence" value="ECO:0007669"/>
    <property type="project" value="UniProtKB-KW"/>
</dbReference>
<organism evidence="8 9">
    <name type="scientific">Nocardia acididurans</name>
    <dbReference type="NCBI Taxonomy" id="2802282"/>
    <lineage>
        <taxon>Bacteria</taxon>
        <taxon>Bacillati</taxon>
        <taxon>Actinomycetota</taxon>
        <taxon>Actinomycetes</taxon>
        <taxon>Mycobacteriales</taxon>
        <taxon>Nocardiaceae</taxon>
        <taxon>Nocardia</taxon>
    </lineage>
</organism>
<reference evidence="8 9" key="1">
    <citation type="submission" date="2021-01" db="EMBL/GenBank/DDBJ databases">
        <title>WGS of actinomycetes isolated from Thailand.</title>
        <authorList>
            <person name="Thawai C."/>
        </authorList>
    </citation>
    <scope>NUCLEOTIDE SEQUENCE [LARGE SCALE GENOMIC DNA]</scope>
    <source>
        <strain evidence="8 9">LPG 2</strain>
    </source>
</reference>
<dbReference type="SUPFAM" id="SSF48230">
    <property type="entry name" value="Chondroitin AC/alginate lyase"/>
    <property type="match status" value="1"/>
</dbReference>
<dbReference type="PANTHER" id="PTHR39210">
    <property type="entry name" value="HEPARIN-SULFATE LYASE"/>
    <property type="match status" value="1"/>
</dbReference>
<evidence type="ECO:0000313" key="8">
    <source>
        <dbReference type="EMBL" id="MBL1074057.1"/>
    </source>
</evidence>
<dbReference type="Gene3D" id="2.70.98.70">
    <property type="match status" value="1"/>
</dbReference>